<dbReference type="InterPro" id="IPR036291">
    <property type="entry name" value="NAD(P)-bd_dom_sf"/>
</dbReference>
<evidence type="ECO:0000256" key="1">
    <source>
        <dbReference type="ARBA" id="ARBA00006484"/>
    </source>
</evidence>
<dbReference type="InterPro" id="IPR002347">
    <property type="entry name" value="SDR_fam"/>
</dbReference>
<dbReference type="Pfam" id="PF00106">
    <property type="entry name" value="adh_short"/>
    <property type="match status" value="1"/>
</dbReference>
<gene>
    <name evidence="5" type="ORF">GCM10022277_36700</name>
</gene>
<keyword evidence="3" id="KW-0560">Oxidoreductase</keyword>
<protein>
    <submittedName>
        <fullName evidence="5">SDR family oxidoreductase</fullName>
    </submittedName>
</protein>
<keyword evidence="6" id="KW-1185">Reference proteome</keyword>
<organism evidence="5 6">
    <name type="scientific">Litoribacillus peritrichatus</name>
    <dbReference type="NCBI Taxonomy" id="718191"/>
    <lineage>
        <taxon>Bacteria</taxon>
        <taxon>Pseudomonadati</taxon>
        <taxon>Pseudomonadota</taxon>
        <taxon>Gammaproteobacteria</taxon>
        <taxon>Oceanospirillales</taxon>
        <taxon>Oceanospirillaceae</taxon>
        <taxon>Litoribacillus</taxon>
    </lineage>
</organism>
<dbReference type="Gene3D" id="3.40.50.720">
    <property type="entry name" value="NAD(P)-binding Rossmann-like Domain"/>
    <property type="match status" value="1"/>
</dbReference>
<dbReference type="PANTHER" id="PTHR43391">
    <property type="entry name" value="RETINOL DEHYDROGENASE-RELATED"/>
    <property type="match status" value="1"/>
</dbReference>
<dbReference type="PROSITE" id="PS00061">
    <property type="entry name" value="ADH_SHORT"/>
    <property type="match status" value="1"/>
</dbReference>
<dbReference type="PRINTS" id="PR00081">
    <property type="entry name" value="GDHRDH"/>
</dbReference>
<comment type="caution">
    <text evidence="5">The sequence shown here is derived from an EMBL/GenBank/DDBJ whole genome shotgun (WGS) entry which is preliminary data.</text>
</comment>
<dbReference type="PRINTS" id="PR00080">
    <property type="entry name" value="SDRFAMILY"/>
</dbReference>
<dbReference type="NCBIfam" id="NF006120">
    <property type="entry name" value="PRK08264.1-6"/>
    <property type="match status" value="1"/>
</dbReference>
<dbReference type="SUPFAM" id="SSF51735">
    <property type="entry name" value="NAD(P)-binding Rossmann-fold domains"/>
    <property type="match status" value="1"/>
</dbReference>
<name>A0ABP7N4Y4_9GAMM</name>
<sequence>MAISIENKIALVTGANRGIGKSIVESFIKHGAKKVYLAVRDTSSTSALEAAYGDKVVTVQTDVSDASSVKKLAEVATDVEILVNNAGVLVPSTPLSENAEAALAKELDVNVFGLLRITNAFADTLEKNQGALVQLNSVASIKNFSELSTYSASKAAAYSLTQGLRETLGKKGVSILSVHPGPIATDMAAQAGFHEGESASSVSEGIVQALAAGEFHLFPDLMAKQFEAAYQSFSDNIVTADLSE</sequence>
<evidence type="ECO:0000256" key="4">
    <source>
        <dbReference type="RuleBase" id="RU000363"/>
    </source>
</evidence>
<dbReference type="EMBL" id="BAABBN010000012">
    <property type="protein sequence ID" value="GAA3936979.1"/>
    <property type="molecule type" value="Genomic_DNA"/>
</dbReference>
<evidence type="ECO:0000313" key="5">
    <source>
        <dbReference type="EMBL" id="GAA3936979.1"/>
    </source>
</evidence>
<dbReference type="RefSeq" id="WP_344800075.1">
    <property type="nucleotide sequence ID" value="NZ_BAABBN010000012.1"/>
</dbReference>
<keyword evidence="2" id="KW-0521">NADP</keyword>
<evidence type="ECO:0000313" key="6">
    <source>
        <dbReference type="Proteomes" id="UP001501565"/>
    </source>
</evidence>
<reference evidence="6" key="1">
    <citation type="journal article" date="2019" name="Int. J. Syst. Evol. Microbiol.">
        <title>The Global Catalogue of Microorganisms (GCM) 10K type strain sequencing project: providing services to taxonomists for standard genome sequencing and annotation.</title>
        <authorList>
            <consortium name="The Broad Institute Genomics Platform"/>
            <consortium name="The Broad Institute Genome Sequencing Center for Infectious Disease"/>
            <person name="Wu L."/>
            <person name="Ma J."/>
        </authorList>
    </citation>
    <scope>NUCLEOTIDE SEQUENCE [LARGE SCALE GENOMIC DNA]</scope>
    <source>
        <strain evidence="6">JCM 17551</strain>
    </source>
</reference>
<evidence type="ECO:0000256" key="3">
    <source>
        <dbReference type="ARBA" id="ARBA00023002"/>
    </source>
</evidence>
<dbReference type="InterPro" id="IPR020904">
    <property type="entry name" value="Sc_DH/Rdtase_CS"/>
</dbReference>
<evidence type="ECO:0000256" key="2">
    <source>
        <dbReference type="ARBA" id="ARBA00022857"/>
    </source>
</evidence>
<comment type="similarity">
    <text evidence="1 4">Belongs to the short-chain dehydrogenases/reductases (SDR) family.</text>
</comment>
<accession>A0ABP7N4Y4</accession>
<dbReference type="Proteomes" id="UP001501565">
    <property type="component" value="Unassembled WGS sequence"/>
</dbReference>
<proteinExistence type="inferred from homology"/>
<dbReference type="PANTHER" id="PTHR43391:SF14">
    <property type="entry name" value="DEHYDROGENASE_REDUCTASE SDR FAMILY PROTEIN 7-LIKE"/>
    <property type="match status" value="1"/>
</dbReference>